<feature type="transmembrane region" description="Helical" evidence="1">
    <location>
        <begin position="506"/>
        <end position="530"/>
    </location>
</feature>
<feature type="domain" description="G" evidence="2">
    <location>
        <begin position="71"/>
        <end position="195"/>
    </location>
</feature>
<name>F5RJ93_9FIRM</name>
<keyword evidence="1" id="KW-0472">Membrane</keyword>
<dbReference type="HOGENOM" id="CLU_446691_0_0_9"/>
<dbReference type="InterPro" id="IPR027417">
    <property type="entry name" value="P-loop_NTPase"/>
</dbReference>
<keyword evidence="1" id="KW-1133">Transmembrane helix</keyword>
<dbReference type="CDD" id="cd00882">
    <property type="entry name" value="Ras_like_GTPase"/>
    <property type="match status" value="1"/>
</dbReference>
<dbReference type="AlphaFoldDB" id="F5RJ93"/>
<comment type="caution">
    <text evidence="3">The sequence shown here is derived from an EMBL/GenBank/DDBJ whole genome shotgun (WGS) entry which is preliminary data.</text>
</comment>
<keyword evidence="4" id="KW-1185">Reference proteome</keyword>
<gene>
    <name evidence="3" type="ORF">HMPREF9081_0328</name>
</gene>
<dbReference type="EMBL" id="AFHQ01000007">
    <property type="protein sequence ID" value="EGK62079.1"/>
    <property type="molecule type" value="Genomic_DNA"/>
</dbReference>
<dbReference type="OrthoDB" id="434560at2"/>
<keyword evidence="1" id="KW-0812">Transmembrane</keyword>
<dbReference type="SUPFAM" id="SSF52540">
    <property type="entry name" value="P-loop containing nucleoside triphosphate hydrolases"/>
    <property type="match status" value="1"/>
</dbReference>
<dbReference type="eggNOG" id="COG0699">
    <property type="taxonomic scope" value="Bacteria"/>
</dbReference>
<sequence>MMEKTRETIVDTYRLILDKLMSASIEVDRATDPGMGIVEKRDIRTQIMRMQADFRAAEYAVPNADEWNVCRVVFFGETNAGKSTLIEALRLYYAARRQTAWGTWGATIGDGNTDFTKQAAHYDVRVDSCTLRLTDLPGIEGVLEGKSPDFSKAIKDELSKANVVLYIVGNEKKPERETLKKLKSYLRQDARVYAVCNVHCKGKKNRDPALDGLYTDDLMKKMEAVRREAAVQAAEELRAVLGENYQGGYAMNAHLAFAGVAYDETSGKTLIAPHLDALIQDQEIYAREFSASYESMRVSSRLDMIVELLQEWARDFPTACYEQQRRKLSRLIGELTARDEETVGALAVLSDLQAQMEREYRVFESARAEACSAQQIFAWTIVEIPKKIASKYRSKYQDVMYKAIEQEWDGSISEKYVKQFMKDNEKGMQKFIAEEVQKKIDNARFVLQEKYERLNEKIQHVGQMGFGSATGMAFSGSGFQYKGTDLKENLWNGVDLGLNALALGGALAALFSTGVAAVITLPVIIGFAAVKHIKGKEERIAKAKAAAKDLFAQQEDRLTAKLIEKLNELDLVGQVRTKTYDKFSQMVDQHARATQEIGVVVKDLRHFFGVK</sequence>
<evidence type="ECO:0000256" key="1">
    <source>
        <dbReference type="SAM" id="Phobius"/>
    </source>
</evidence>
<protein>
    <recommendedName>
        <fullName evidence="2">G domain-containing protein</fullName>
    </recommendedName>
</protein>
<evidence type="ECO:0000313" key="3">
    <source>
        <dbReference type="EMBL" id="EGK62079.1"/>
    </source>
</evidence>
<dbReference type="Pfam" id="PF01926">
    <property type="entry name" value="MMR_HSR1"/>
    <property type="match status" value="1"/>
</dbReference>
<dbReference type="GO" id="GO:0005525">
    <property type="term" value="F:GTP binding"/>
    <property type="evidence" value="ECO:0007669"/>
    <property type="project" value="InterPro"/>
</dbReference>
<dbReference type="Proteomes" id="UP000004067">
    <property type="component" value="Unassembled WGS sequence"/>
</dbReference>
<accession>F5RJ93</accession>
<dbReference type="STRING" id="888060.HMPREF9081_0328"/>
<dbReference type="InterPro" id="IPR006073">
    <property type="entry name" value="GTP-bd"/>
</dbReference>
<reference evidence="3 4" key="1">
    <citation type="submission" date="2011-04" db="EMBL/GenBank/DDBJ databases">
        <authorList>
            <person name="Muzny D."/>
            <person name="Qin X."/>
            <person name="Deng J."/>
            <person name="Jiang H."/>
            <person name="Liu Y."/>
            <person name="Qu J."/>
            <person name="Song X.-Z."/>
            <person name="Zhang L."/>
            <person name="Thornton R."/>
            <person name="Coyle M."/>
            <person name="Francisco L."/>
            <person name="Jackson L."/>
            <person name="Javaid M."/>
            <person name="Korchina V."/>
            <person name="Kovar C."/>
            <person name="Mata R."/>
            <person name="Mathew T."/>
            <person name="Ngo R."/>
            <person name="Nguyen L."/>
            <person name="Nguyen N."/>
            <person name="Okwuonu G."/>
            <person name="Ongeri F."/>
            <person name="Pham C."/>
            <person name="Simmons D."/>
            <person name="Wilczek-Boney K."/>
            <person name="Hale W."/>
            <person name="Jakkamsetti A."/>
            <person name="Pham P."/>
            <person name="Ruth R."/>
            <person name="San Lucas F."/>
            <person name="Warren J."/>
            <person name="Zhang J."/>
            <person name="Zhao Z."/>
            <person name="Zhou C."/>
            <person name="Zhu D."/>
            <person name="Lee S."/>
            <person name="Bess C."/>
            <person name="Blankenburg K."/>
            <person name="Forbes L."/>
            <person name="Fu Q."/>
            <person name="Gubbala S."/>
            <person name="Hirani K."/>
            <person name="Jayaseelan J.C."/>
            <person name="Lara F."/>
            <person name="Munidasa M."/>
            <person name="Palculict T."/>
            <person name="Patil S."/>
            <person name="Pu L.-L."/>
            <person name="Saada N."/>
            <person name="Tang L."/>
            <person name="Weissenberger G."/>
            <person name="Zhu Y."/>
            <person name="Hemphill L."/>
            <person name="Shang Y."/>
            <person name="Youmans B."/>
            <person name="Ayvaz T."/>
            <person name="Ross M."/>
            <person name="Santibanez J."/>
            <person name="Aqrawi P."/>
            <person name="Gross S."/>
            <person name="Joshi V."/>
            <person name="Fowler G."/>
            <person name="Nazareth L."/>
            <person name="Reid J."/>
            <person name="Worley K."/>
            <person name="Petrosino J."/>
            <person name="Highlander S."/>
            <person name="Gibbs R."/>
        </authorList>
    </citation>
    <scope>NUCLEOTIDE SEQUENCE [LARGE SCALE GENOMIC DNA]</scope>
    <source>
        <strain evidence="3 4">DSM 2778</strain>
    </source>
</reference>
<organism evidence="3 4">
    <name type="scientific">Centipeda periodontii DSM 2778</name>
    <dbReference type="NCBI Taxonomy" id="888060"/>
    <lineage>
        <taxon>Bacteria</taxon>
        <taxon>Bacillati</taxon>
        <taxon>Bacillota</taxon>
        <taxon>Negativicutes</taxon>
        <taxon>Selenomonadales</taxon>
        <taxon>Selenomonadaceae</taxon>
        <taxon>Centipeda</taxon>
    </lineage>
</organism>
<evidence type="ECO:0000259" key="2">
    <source>
        <dbReference type="Pfam" id="PF01926"/>
    </source>
</evidence>
<dbReference type="Gene3D" id="3.40.50.300">
    <property type="entry name" value="P-loop containing nucleotide triphosphate hydrolases"/>
    <property type="match status" value="1"/>
</dbReference>
<evidence type="ECO:0000313" key="4">
    <source>
        <dbReference type="Proteomes" id="UP000004067"/>
    </source>
</evidence>
<proteinExistence type="predicted"/>